<dbReference type="EMBL" id="CM047942">
    <property type="protein sequence ID" value="KAI9902269.1"/>
    <property type="molecule type" value="Genomic_DNA"/>
</dbReference>
<accession>A0ACC0V974</accession>
<name>A0ACC0V974_9HYPO</name>
<comment type="caution">
    <text evidence="1">The sequence shown here is derived from an EMBL/GenBank/DDBJ whole genome shotgun (WGS) entry which is preliminary data.</text>
</comment>
<sequence length="286" mass="32042">MASETTTRAAITLTGPQETLLATLAGRCHDAQSAIPILGDKWAVELAERLDYDFSKLQVDPGKSAGICLRARLLDIWTAEFLSRHRRATVVHLACGLDTRCQRVQHGSDVRWVDIDLPDVVKLRERIGSRPEGDYRLLGADAAAPDTWLASIPNDRPTIVIFEGLTMYMHEEHVRDLVQKAVARFSSHGGQLAFDCFGTVALWLQSWMPAVEKTGSRLHFGADDGAVFRGWCPRLQTVDELRPWGLVNHDPVLAAAAVPWGTRAVMWVFSWIPWVRDSGRMLRFEF</sequence>
<keyword evidence="2" id="KW-1185">Reference proteome</keyword>
<evidence type="ECO:0000313" key="2">
    <source>
        <dbReference type="Proteomes" id="UP001163324"/>
    </source>
</evidence>
<organism evidence="1 2">
    <name type="scientific">Trichothecium roseum</name>
    <dbReference type="NCBI Taxonomy" id="47278"/>
    <lineage>
        <taxon>Eukaryota</taxon>
        <taxon>Fungi</taxon>
        <taxon>Dikarya</taxon>
        <taxon>Ascomycota</taxon>
        <taxon>Pezizomycotina</taxon>
        <taxon>Sordariomycetes</taxon>
        <taxon>Hypocreomycetidae</taxon>
        <taxon>Hypocreales</taxon>
        <taxon>Hypocreales incertae sedis</taxon>
        <taxon>Trichothecium</taxon>
    </lineage>
</organism>
<proteinExistence type="predicted"/>
<evidence type="ECO:0000313" key="1">
    <source>
        <dbReference type="EMBL" id="KAI9902269.1"/>
    </source>
</evidence>
<reference evidence="1" key="1">
    <citation type="submission" date="2022-10" db="EMBL/GenBank/DDBJ databases">
        <title>Complete Genome of Trichothecium roseum strain YXFP-22015, a Plant Pathogen Isolated from Citrus.</title>
        <authorList>
            <person name="Wang Y."/>
            <person name="Zhu L."/>
        </authorList>
    </citation>
    <scope>NUCLEOTIDE SEQUENCE</scope>
    <source>
        <strain evidence="1">YXFP-22015</strain>
    </source>
</reference>
<protein>
    <submittedName>
        <fullName evidence="1">Uncharacterized protein</fullName>
    </submittedName>
</protein>
<gene>
    <name evidence="1" type="ORF">N3K66_004086</name>
</gene>
<dbReference type="Proteomes" id="UP001163324">
    <property type="component" value="Chromosome 3"/>
</dbReference>